<organism evidence="1 2">
    <name type="scientific">Candidatus Chisholmbacteria bacterium RIFCSPHIGHO2_01_FULL_48_12</name>
    <dbReference type="NCBI Taxonomy" id="1797589"/>
    <lineage>
        <taxon>Bacteria</taxon>
        <taxon>Candidatus Chisholmiibacteriota</taxon>
    </lineage>
</organism>
<evidence type="ECO:0000313" key="2">
    <source>
        <dbReference type="Proteomes" id="UP000177324"/>
    </source>
</evidence>
<comment type="caution">
    <text evidence="1">The sequence shown here is derived from an EMBL/GenBank/DDBJ whole genome shotgun (WGS) entry which is preliminary data.</text>
</comment>
<dbReference type="EMBL" id="MHCH01000057">
    <property type="protein sequence ID" value="OGY15892.1"/>
    <property type="molecule type" value="Genomic_DNA"/>
</dbReference>
<dbReference type="SUPFAM" id="SSF53335">
    <property type="entry name" value="S-adenosyl-L-methionine-dependent methyltransferases"/>
    <property type="match status" value="1"/>
</dbReference>
<gene>
    <name evidence="1" type="ORF">A2784_04315</name>
</gene>
<reference evidence="1 2" key="1">
    <citation type="journal article" date="2016" name="Nat. Commun.">
        <title>Thousands of microbial genomes shed light on interconnected biogeochemical processes in an aquifer system.</title>
        <authorList>
            <person name="Anantharaman K."/>
            <person name="Brown C.T."/>
            <person name="Hug L.A."/>
            <person name="Sharon I."/>
            <person name="Castelle C.J."/>
            <person name="Probst A.J."/>
            <person name="Thomas B.C."/>
            <person name="Singh A."/>
            <person name="Wilkins M.J."/>
            <person name="Karaoz U."/>
            <person name="Brodie E.L."/>
            <person name="Williams K.H."/>
            <person name="Hubbard S.S."/>
            <person name="Banfield J.F."/>
        </authorList>
    </citation>
    <scope>NUCLEOTIDE SEQUENCE [LARGE SCALE GENOMIC DNA]</scope>
</reference>
<sequence>MNDYPKEFPSPGVNILEIGPRQLPSTEFFDQYPNANIVFVANESFAPYHQNLPPGATTVEADVVDYLESNDPSIPPEGFDFILVVGVFSQPLALSQPKHIHRFIQGVANHLKSTGALIIEDHYLGTEVKRLKNFLADKLHGAGFTVTESQEFLKPRLAHANSFHLRATRR</sequence>
<dbReference type="AlphaFoldDB" id="A0A1G1VKM1"/>
<protein>
    <recommendedName>
        <fullName evidence="3">Methyltransferase type 11 domain-containing protein</fullName>
    </recommendedName>
</protein>
<accession>A0A1G1VKM1</accession>
<dbReference type="Proteomes" id="UP000177324">
    <property type="component" value="Unassembled WGS sequence"/>
</dbReference>
<evidence type="ECO:0000313" key="1">
    <source>
        <dbReference type="EMBL" id="OGY15892.1"/>
    </source>
</evidence>
<proteinExistence type="predicted"/>
<evidence type="ECO:0008006" key="3">
    <source>
        <dbReference type="Google" id="ProtNLM"/>
    </source>
</evidence>
<dbReference type="InterPro" id="IPR029063">
    <property type="entry name" value="SAM-dependent_MTases_sf"/>
</dbReference>
<name>A0A1G1VKM1_9BACT</name>
<dbReference type="Gene3D" id="3.40.50.150">
    <property type="entry name" value="Vaccinia Virus protein VP39"/>
    <property type="match status" value="1"/>
</dbReference>